<dbReference type="Pfam" id="PF02518">
    <property type="entry name" value="HATPase_c"/>
    <property type="match status" value="1"/>
</dbReference>
<evidence type="ECO:0000256" key="6">
    <source>
        <dbReference type="SAM" id="Phobius"/>
    </source>
</evidence>
<dbReference type="CDD" id="cd16917">
    <property type="entry name" value="HATPase_UhpB-NarQ-NarX-like"/>
    <property type="match status" value="1"/>
</dbReference>
<keyword evidence="6" id="KW-0812">Transmembrane</keyword>
<dbReference type="InterPro" id="IPR003594">
    <property type="entry name" value="HATPase_dom"/>
</dbReference>
<keyword evidence="6" id="KW-0472">Membrane</keyword>
<evidence type="ECO:0000256" key="5">
    <source>
        <dbReference type="ARBA" id="ARBA00023012"/>
    </source>
</evidence>
<dbReference type="InterPro" id="IPR036890">
    <property type="entry name" value="HATPase_C_sf"/>
</dbReference>
<evidence type="ECO:0000256" key="3">
    <source>
        <dbReference type="ARBA" id="ARBA00022679"/>
    </source>
</evidence>
<reference evidence="8 9" key="1">
    <citation type="submission" date="2018-05" db="EMBL/GenBank/DDBJ databases">
        <title>Rhodoferax soyangensis sp.nov., isolated from an oligotrophic freshwater lake.</title>
        <authorList>
            <person name="Park M."/>
        </authorList>
    </citation>
    <scope>NUCLEOTIDE SEQUENCE [LARGE SCALE GENOMIC DNA]</scope>
    <source>
        <strain evidence="8 9">IMCC26218</strain>
    </source>
</reference>
<keyword evidence="9" id="KW-1185">Reference proteome</keyword>
<feature type="domain" description="Histidine kinase" evidence="7">
    <location>
        <begin position="310"/>
        <end position="491"/>
    </location>
</feature>
<evidence type="ECO:0000259" key="7">
    <source>
        <dbReference type="PROSITE" id="PS50109"/>
    </source>
</evidence>
<evidence type="ECO:0000313" key="9">
    <source>
        <dbReference type="Proteomes" id="UP000260665"/>
    </source>
</evidence>
<dbReference type="PANTHER" id="PTHR24421:SF10">
    <property type="entry name" value="NITRATE_NITRITE SENSOR PROTEIN NARQ"/>
    <property type="match status" value="1"/>
</dbReference>
<dbReference type="InterPro" id="IPR050482">
    <property type="entry name" value="Sensor_HK_TwoCompSys"/>
</dbReference>
<keyword evidence="5" id="KW-0902">Two-component regulatory system</keyword>
<keyword evidence="3" id="KW-0808">Transferase</keyword>
<evidence type="ECO:0000256" key="1">
    <source>
        <dbReference type="ARBA" id="ARBA00000085"/>
    </source>
</evidence>
<protein>
    <recommendedName>
        <fullName evidence="2">histidine kinase</fullName>
        <ecNumber evidence="2">2.7.13.3</ecNumber>
    </recommendedName>
</protein>
<comment type="catalytic activity">
    <reaction evidence="1">
        <text>ATP + protein L-histidine = ADP + protein N-phospho-L-histidine.</text>
        <dbReference type="EC" id="2.7.13.3"/>
    </reaction>
</comment>
<keyword evidence="6" id="KW-1133">Transmembrane helix</keyword>
<gene>
    <name evidence="8" type="ORF">DIC66_11400</name>
</gene>
<dbReference type="EMBL" id="QFZK01000006">
    <property type="protein sequence ID" value="RFO96625.1"/>
    <property type="molecule type" value="Genomic_DNA"/>
</dbReference>
<accession>A0A3E1RB86</accession>
<dbReference type="InterPro" id="IPR005467">
    <property type="entry name" value="His_kinase_dom"/>
</dbReference>
<dbReference type="Gene3D" id="3.30.565.10">
    <property type="entry name" value="Histidine kinase-like ATPase, C-terminal domain"/>
    <property type="match status" value="1"/>
</dbReference>
<feature type="transmembrane region" description="Helical" evidence="6">
    <location>
        <begin position="40"/>
        <end position="60"/>
    </location>
</feature>
<dbReference type="GO" id="GO:0004673">
    <property type="term" value="F:protein histidine kinase activity"/>
    <property type="evidence" value="ECO:0007669"/>
    <property type="project" value="UniProtKB-EC"/>
</dbReference>
<dbReference type="SMART" id="SM00387">
    <property type="entry name" value="HATPase_c"/>
    <property type="match status" value="1"/>
</dbReference>
<dbReference type="GO" id="GO:0000160">
    <property type="term" value="P:phosphorelay signal transduction system"/>
    <property type="evidence" value="ECO:0007669"/>
    <property type="project" value="UniProtKB-KW"/>
</dbReference>
<dbReference type="PROSITE" id="PS50109">
    <property type="entry name" value="HIS_KIN"/>
    <property type="match status" value="1"/>
</dbReference>
<dbReference type="AlphaFoldDB" id="A0A3E1RB86"/>
<keyword evidence="4" id="KW-0418">Kinase</keyword>
<name>A0A3E1RB86_9BURK</name>
<dbReference type="SUPFAM" id="SSF55874">
    <property type="entry name" value="ATPase domain of HSP90 chaperone/DNA topoisomerase II/histidine kinase"/>
    <property type="match status" value="1"/>
</dbReference>
<comment type="caution">
    <text evidence="8">The sequence shown here is derived from an EMBL/GenBank/DDBJ whole genome shotgun (WGS) entry which is preliminary data.</text>
</comment>
<evidence type="ECO:0000256" key="2">
    <source>
        <dbReference type="ARBA" id="ARBA00012438"/>
    </source>
</evidence>
<feature type="transmembrane region" description="Helical" evidence="6">
    <location>
        <begin position="218"/>
        <end position="236"/>
    </location>
</feature>
<organism evidence="8 9">
    <name type="scientific">Rhodoferax lacus</name>
    <dbReference type="NCBI Taxonomy" id="2184758"/>
    <lineage>
        <taxon>Bacteria</taxon>
        <taxon>Pseudomonadati</taxon>
        <taxon>Pseudomonadota</taxon>
        <taxon>Betaproteobacteria</taxon>
        <taxon>Burkholderiales</taxon>
        <taxon>Comamonadaceae</taxon>
        <taxon>Rhodoferax</taxon>
    </lineage>
</organism>
<evidence type="ECO:0000256" key="4">
    <source>
        <dbReference type="ARBA" id="ARBA00022777"/>
    </source>
</evidence>
<dbReference type="EC" id="2.7.13.3" evidence="2"/>
<proteinExistence type="predicted"/>
<sequence>MLGYTLENTTATPTDDLRSKSGTAQLMKRAFNHLSLSRQFLMVSFPVLLAGSLVIGWWIGRQVEEGVVHRIGSVTALYVDAFVGPHVQVLAHNQQLTAANMAMLNSDLSSTMLGQKIISLKVWDNTGRVLFSTDKSVIGKQFEIEEGLAVALTGSIFSEVSVRSKAEQIEHGQPMPRLIETYTPIHEDRTGRVIAVAEFYERPDELDRLAGEAQRSSWIRIAAIMTATYLCLFFLVRRGSHTIDAQQSELSEQVDQLTVLNARNVELQARVIDAAERATALNENFLARVSADIHDGPGQDLGFALMQLKNMDDACANPDTGVAPLRPEGVQSLRLTQVAIESALKDLRAMSADIELPDITRLELCEIAARVVRDLQVKTGVSADLVVAELPKAASYRLKVALYRLLQESLANTVRHAAGTPCSVRLSANEHSLHVEVRDQGPGFDPVAAAAKGRLGLRGMRQRVEVLGGVFELLTAPGAGTLIRVSLPLTVETQAREQYD</sequence>
<dbReference type="Proteomes" id="UP000260665">
    <property type="component" value="Unassembled WGS sequence"/>
</dbReference>
<evidence type="ECO:0000313" key="8">
    <source>
        <dbReference type="EMBL" id="RFO96625.1"/>
    </source>
</evidence>
<dbReference type="PANTHER" id="PTHR24421">
    <property type="entry name" value="NITRATE/NITRITE SENSOR PROTEIN NARX-RELATED"/>
    <property type="match status" value="1"/>
</dbReference>